<evidence type="ECO:0000313" key="3">
    <source>
        <dbReference type="EMBL" id="VDI76713.1"/>
    </source>
</evidence>
<evidence type="ECO:0000256" key="1">
    <source>
        <dbReference type="SAM" id="Coils"/>
    </source>
</evidence>
<dbReference type="AlphaFoldDB" id="A0A8B6HC20"/>
<name>A0A8B6HC20_MYTGA</name>
<keyword evidence="1" id="KW-0175">Coiled coil</keyword>
<keyword evidence="2" id="KW-0732">Signal</keyword>
<accession>A0A8B6HC20</accession>
<sequence>MVSAFLCVTFLIVNICSLNDAKTEKRLLLNDLDAFLHRMEILEAKVQDLTKQLNEEKINSQGSHQTYVRWGKHACGTNSTLIYSGVENNELSYLLYGVKAQCGSLKCPPYVNGQPITCVVCSQ</sequence>
<comment type="caution">
    <text evidence="3">The sequence shown here is derived from an EMBL/GenBank/DDBJ whole genome shotgun (WGS) entry which is preliminary data.</text>
</comment>
<reference evidence="3" key="1">
    <citation type="submission" date="2018-11" db="EMBL/GenBank/DDBJ databases">
        <authorList>
            <person name="Alioto T."/>
            <person name="Alioto T."/>
        </authorList>
    </citation>
    <scope>NUCLEOTIDE SEQUENCE</scope>
</reference>
<protein>
    <submittedName>
        <fullName evidence="3">Uncharacterized protein</fullName>
    </submittedName>
</protein>
<dbReference type="EMBL" id="UYJE01009783">
    <property type="protein sequence ID" value="VDI76713.1"/>
    <property type="molecule type" value="Genomic_DNA"/>
</dbReference>
<proteinExistence type="predicted"/>
<organism evidence="3 4">
    <name type="scientific">Mytilus galloprovincialis</name>
    <name type="common">Mediterranean mussel</name>
    <dbReference type="NCBI Taxonomy" id="29158"/>
    <lineage>
        <taxon>Eukaryota</taxon>
        <taxon>Metazoa</taxon>
        <taxon>Spiralia</taxon>
        <taxon>Lophotrochozoa</taxon>
        <taxon>Mollusca</taxon>
        <taxon>Bivalvia</taxon>
        <taxon>Autobranchia</taxon>
        <taxon>Pteriomorphia</taxon>
        <taxon>Mytilida</taxon>
        <taxon>Mytiloidea</taxon>
        <taxon>Mytilidae</taxon>
        <taxon>Mytilinae</taxon>
        <taxon>Mytilus</taxon>
    </lineage>
</organism>
<dbReference type="Proteomes" id="UP000596742">
    <property type="component" value="Unassembled WGS sequence"/>
</dbReference>
<evidence type="ECO:0000313" key="4">
    <source>
        <dbReference type="Proteomes" id="UP000596742"/>
    </source>
</evidence>
<feature type="chain" id="PRO_5032761735" evidence="2">
    <location>
        <begin position="22"/>
        <end position="123"/>
    </location>
</feature>
<keyword evidence="4" id="KW-1185">Reference proteome</keyword>
<feature type="coiled-coil region" evidence="1">
    <location>
        <begin position="32"/>
        <end position="59"/>
    </location>
</feature>
<gene>
    <name evidence="3" type="ORF">MGAL_10B090847</name>
</gene>
<feature type="signal peptide" evidence="2">
    <location>
        <begin position="1"/>
        <end position="21"/>
    </location>
</feature>
<evidence type="ECO:0000256" key="2">
    <source>
        <dbReference type="SAM" id="SignalP"/>
    </source>
</evidence>